<dbReference type="InterPro" id="IPR006560">
    <property type="entry name" value="AWS_dom"/>
</dbReference>
<dbReference type="AlphaFoldDB" id="A0A835BTN8"/>
<feature type="domain" description="AWS" evidence="10">
    <location>
        <begin position="26"/>
        <end position="74"/>
    </location>
</feature>
<keyword evidence="3" id="KW-0158">Chromosome</keyword>
<dbReference type="GO" id="GO:0005634">
    <property type="term" value="C:nucleus"/>
    <property type="evidence" value="ECO:0007669"/>
    <property type="project" value="UniProtKB-SubCell"/>
</dbReference>
<evidence type="ECO:0000259" key="9">
    <source>
        <dbReference type="PROSITE" id="PS50868"/>
    </source>
</evidence>
<evidence type="ECO:0000259" key="8">
    <source>
        <dbReference type="PROSITE" id="PS50280"/>
    </source>
</evidence>
<reference evidence="11" key="1">
    <citation type="submission" date="2020-07" db="EMBL/GenBank/DDBJ databases">
        <title>Genome sequence and genetic diversity analysis of an under-domesticated orphan crop, white fonio (Digitaria exilis).</title>
        <authorList>
            <person name="Bennetzen J.L."/>
            <person name="Chen S."/>
            <person name="Ma X."/>
            <person name="Wang X."/>
            <person name="Yssel A.E.J."/>
            <person name="Chaluvadi S.R."/>
            <person name="Johnson M."/>
            <person name="Gangashetty P."/>
            <person name="Hamidou F."/>
            <person name="Sanogo M.D."/>
            <person name="Zwaenepoel A."/>
            <person name="Wallace J."/>
            <person name="Van De Peer Y."/>
            <person name="Van Deynze A."/>
        </authorList>
    </citation>
    <scope>NUCLEOTIDE SEQUENCE</scope>
    <source>
        <tissue evidence="11">Leaves</tissue>
    </source>
</reference>
<keyword evidence="4" id="KW-0489">Methyltransferase</keyword>
<dbReference type="InterPro" id="IPR046341">
    <property type="entry name" value="SET_dom_sf"/>
</dbReference>
<dbReference type="PROSITE" id="PS50868">
    <property type="entry name" value="POST_SET"/>
    <property type="match status" value="1"/>
</dbReference>
<organism evidence="11 12">
    <name type="scientific">Digitaria exilis</name>
    <dbReference type="NCBI Taxonomy" id="1010633"/>
    <lineage>
        <taxon>Eukaryota</taxon>
        <taxon>Viridiplantae</taxon>
        <taxon>Streptophyta</taxon>
        <taxon>Embryophyta</taxon>
        <taxon>Tracheophyta</taxon>
        <taxon>Spermatophyta</taxon>
        <taxon>Magnoliopsida</taxon>
        <taxon>Liliopsida</taxon>
        <taxon>Poales</taxon>
        <taxon>Poaceae</taxon>
        <taxon>PACMAD clade</taxon>
        <taxon>Panicoideae</taxon>
        <taxon>Panicodae</taxon>
        <taxon>Paniceae</taxon>
        <taxon>Anthephorinae</taxon>
        <taxon>Digitaria</taxon>
    </lineage>
</organism>
<keyword evidence="7" id="KW-0539">Nucleus</keyword>
<evidence type="ECO:0000256" key="3">
    <source>
        <dbReference type="ARBA" id="ARBA00022454"/>
    </source>
</evidence>
<accession>A0A835BTN8</accession>
<feature type="domain" description="Post-SET" evidence="9">
    <location>
        <begin position="200"/>
        <end position="216"/>
    </location>
</feature>
<dbReference type="GO" id="GO:0032259">
    <property type="term" value="P:methylation"/>
    <property type="evidence" value="ECO:0007669"/>
    <property type="project" value="UniProtKB-KW"/>
</dbReference>
<proteinExistence type="predicted"/>
<dbReference type="GO" id="GO:0005694">
    <property type="term" value="C:chromosome"/>
    <property type="evidence" value="ECO:0007669"/>
    <property type="project" value="UniProtKB-SubCell"/>
</dbReference>
<keyword evidence="12" id="KW-1185">Reference proteome</keyword>
<evidence type="ECO:0000256" key="1">
    <source>
        <dbReference type="ARBA" id="ARBA00004123"/>
    </source>
</evidence>
<comment type="subcellular location">
    <subcellularLocation>
        <location evidence="2">Chromosome</location>
    </subcellularLocation>
    <subcellularLocation>
        <location evidence="1">Nucleus</location>
    </subcellularLocation>
</comment>
<evidence type="ECO:0000256" key="6">
    <source>
        <dbReference type="ARBA" id="ARBA00022691"/>
    </source>
</evidence>
<keyword evidence="6" id="KW-0949">S-adenosyl-L-methionine</keyword>
<dbReference type="Proteomes" id="UP000636709">
    <property type="component" value="Unassembled WGS sequence"/>
</dbReference>
<name>A0A835BTN8_9POAL</name>
<evidence type="ECO:0000256" key="7">
    <source>
        <dbReference type="ARBA" id="ARBA00023242"/>
    </source>
</evidence>
<gene>
    <name evidence="11" type="ORF">HU200_028978</name>
</gene>
<dbReference type="PROSITE" id="PS51215">
    <property type="entry name" value="AWS"/>
    <property type="match status" value="1"/>
</dbReference>
<dbReference type="PANTHER" id="PTHR22884">
    <property type="entry name" value="SET DOMAIN PROTEINS"/>
    <property type="match status" value="1"/>
</dbReference>
<sequence>MKRWNTLDRYEPIKYYVYHIKRRTEDYGIFCSCNPSGSSVACGKDCHCGMLFSCCSSSCECDNTCTNKPFQYRPLKQTKLITKEKYGTGLVTEEEIKKGDFVIEYVGEVIDDKTCEKRLWQMKRLDRGDKFYLCEVSSNMVIDATDKGNMSRFINHSCEPNMEMQKWIIDGETRVGIFALRDIKKGEELTYDSNFVQFGKNQDCHCGSSNCRKTLGKAKMVNSFILNKGNSGSSQDQHIKKKQKKW</sequence>
<dbReference type="SUPFAM" id="SSF82199">
    <property type="entry name" value="SET domain"/>
    <property type="match status" value="1"/>
</dbReference>
<evidence type="ECO:0000256" key="4">
    <source>
        <dbReference type="ARBA" id="ARBA00022603"/>
    </source>
</evidence>
<evidence type="ECO:0000313" key="12">
    <source>
        <dbReference type="Proteomes" id="UP000636709"/>
    </source>
</evidence>
<feature type="domain" description="SET" evidence="8">
    <location>
        <begin position="73"/>
        <end position="194"/>
    </location>
</feature>
<dbReference type="Pfam" id="PF00856">
    <property type="entry name" value="SET"/>
    <property type="match status" value="1"/>
</dbReference>
<dbReference type="InterPro" id="IPR050777">
    <property type="entry name" value="SET2_Histone-Lys_MeTrsfase"/>
</dbReference>
<keyword evidence="5" id="KW-0808">Transferase</keyword>
<protein>
    <submittedName>
        <fullName evidence="11">Uncharacterized protein</fullName>
    </submittedName>
</protein>
<dbReference type="SMART" id="SM00317">
    <property type="entry name" value="SET"/>
    <property type="match status" value="1"/>
</dbReference>
<dbReference type="GO" id="GO:0042054">
    <property type="term" value="F:histone methyltransferase activity"/>
    <property type="evidence" value="ECO:0007669"/>
    <property type="project" value="InterPro"/>
</dbReference>
<dbReference type="OrthoDB" id="422362at2759"/>
<evidence type="ECO:0000259" key="10">
    <source>
        <dbReference type="PROSITE" id="PS51215"/>
    </source>
</evidence>
<dbReference type="SMART" id="SM00508">
    <property type="entry name" value="PostSET"/>
    <property type="match status" value="1"/>
</dbReference>
<dbReference type="InterPro" id="IPR003616">
    <property type="entry name" value="Post-SET_dom"/>
</dbReference>
<dbReference type="Gene3D" id="2.170.270.10">
    <property type="entry name" value="SET domain"/>
    <property type="match status" value="1"/>
</dbReference>
<dbReference type="InterPro" id="IPR001214">
    <property type="entry name" value="SET_dom"/>
</dbReference>
<dbReference type="SMART" id="SM00570">
    <property type="entry name" value="AWS"/>
    <property type="match status" value="1"/>
</dbReference>
<comment type="caution">
    <text evidence="11">The sequence shown here is derived from an EMBL/GenBank/DDBJ whole genome shotgun (WGS) entry which is preliminary data.</text>
</comment>
<evidence type="ECO:0000256" key="5">
    <source>
        <dbReference type="ARBA" id="ARBA00022679"/>
    </source>
</evidence>
<dbReference type="EMBL" id="JACEFO010001748">
    <property type="protein sequence ID" value="KAF8711534.1"/>
    <property type="molecule type" value="Genomic_DNA"/>
</dbReference>
<evidence type="ECO:0000256" key="2">
    <source>
        <dbReference type="ARBA" id="ARBA00004286"/>
    </source>
</evidence>
<dbReference type="PROSITE" id="PS50280">
    <property type="entry name" value="SET"/>
    <property type="match status" value="1"/>
</dbReference>
<evidence type="ECO:0000313" key="11">
    <source>
        <dbReference type="EMBL" id="KAF8711534.1"/>
    </source>
</evidence>